<comment type="caution">
    <text evidence="2">The sequence shown here is derived from an EMBL/GenBank/DDBJ whole genome shotgun (WGS) entry which is preliminary data.</text>
</comment>
<organism evidence="2 3">
    <name type="scientific">Cladophialophora chaetospira</name>
    <dbReference type="NCBI Taxonomy" id="386627"/>
    <lineage>
        <taxon>Eukaryota</taxon>
        <taxon>Fungi</taxon>
        <taxon>Dikarya</taxon>
        <taxon>Ascomycota</taxon>
        <taxon>Pezizomycotina</taxon>
        <taxon>Eurotiomycetes</taxon>
        <taxon>Chaetothyriomycetidae</taxon>
        <taxon>Chaetothyriales</taxon>
        <taxon>Herpotrichiellaceae</taxon>
        <taxon>Cladophialophora</taxon>
    </lineage>
</organism>
<feature type="compositionally biased region" description="Low complexity" evidence="1">
    <location>
        <begin position="11"/>
        <end position="26"/>
    </location>
</feature>
<evidence type="ECO:0000313" key="2">
    <source>
        <dbReference type="EMBL" id="KAJ9611967.1"/>
    </source>
</evidence>
<sequence>MAPTTRKRAKVAATPVTPPVAAKTAVSSQSAKDSEDEGLTDSSLSELSSIESDFEVSKKRKRVTVQGKGKGKATAKATVTKPAKPLTAFEGPALPALALPDLSDDDEDDLNEPAGVIDVDDLFAKERCHNAKASVETKKSGGLQELVHQAGPAVINTSLKEFLANSNLVELLKSQDAADLLKDAGLKIISGPTLSAAVTEKDLPGNTESSTSKKGFLDLPSELREKIYKLVFIVGKPVDFTANQNRCLSAQFLKTCKTVYKEGTAVLYGENSFHFSRETRVKGKYHHQVWREVAYKGVRKFLEEIHPSNVKLLQHVSFTFTDATDNRTRVVPGSLVHHRFVDDPHVHEILRLLAVNPGLKTFAVQFAGRGMVTQYDRRFVRGITEVKCWRLFFITYLYGRGHKIAHNVKEKMPFLMKVRDENGECKVLAKPKNPVKMVHDFGGSEWHGSVSWEEALVTKE</sequence>
<dbReference type="Proteomes" id="UP001172673">
    <property type="component" value="Unassembled WGS sequence"/>
</dbReference>
<feature type="compositionally biased region" description="Low complexity" evidence="1">
    <location>
        <begin position="40"/>
        <end position="51"/>
    </location>
</feature>
<dbReference type="PANTHER" id="PTHR42085:SF1">
    <property type="entry name" value="F-BOX DOMAIN-CONTAINING PROTEIN"/>
    <property type="match status" value="1"/>
</dbReference>
<accession>A0AA38XEN6</accession>
<keyword evidence="3" id="KW-1185">Reference proteome</keyword>
<dbReference type="EMBL" id="JAPDRK010000005">
    <property type="protein sequence ID" value="KAJ9611967.1"/>
    <property type="molecule type" value="Genomic_DNA"/>
</dbReference>
<gene>
    <name evidence="2" type="ORF">H2200_003562</name>
</gene>
<dbReference type="InterPro" id="IPR038883">
    <property type="entry name" value="AN11006-like"/>
</dbReference>
<feature type="compositionally biased region" description="Basic residues" evidence="1">
    <location>
        <begin position="58"/>
        <end position="73"/>
    </location>
</feature>
<dbReference type="PANTHER" id="PTHR42085">
    <property type="entry name" value="F-BOX DOMAIN-CONTAINING PROTEIN"/>
    <property type="match status" value="1"/>
</dbReference>
<evidence type="ECO:0000313" key="3">
    <source>
        <dbReference type="Proteomes" id="UP001172673"/>
    </source>
</evidence>
<proteinExistence type="predicted"/>
<name>A0AA38XEN6_9EURO</name>
<feature type="compositionally biased region" description="Basic residues" evidence="1">
    <location>
        <begin position="1"/>
        <end position="10"/>
    </location>
</feature>
<protein>
    <submittedName>
        <fullName evidence="2">Uncharacterized protein</fullName>
    </submittedName>
</protein>
<dbReference type="AlphaFoldDB" id="A0AA38XEN6"/>
<evidence type="ECO:0000256" key="1">
    <source>
        <dbReference type="SAM" id="MobiDB-lite"/>
    </source>
</evidence>
<feature type="compositionally biased region" description="Low complexity" evidence="1">
    <location>
        <begin position="74"/>
        <end position="86"/>
    </location>
</feature>
<feature type="region of interest" description="Disordered" evidence="1">
    <location>
        <begin position="1"/>
        <end position="86"/>
    </location>
</feature>
<reference evidence="2" key="1">
    <citation type="submission" date="2022-10" db="EMBL/GenBank/DDBJ databases">
        <title>Culturing micro-colonial fungi from biological soil crusts in the Mojave desert and describing Neophaeococcomyces mojavensis, and introducing the new genera and species Taxawa tesnikishii.</title>
        <authorList>
            <person name="Kurbessoian T."/>
            <person name="Stajich J.E."/>
        </authorList>
    </citation>
    <scope>NUCLEOTIDE SEQUENCE</scope>
    <source>
        <strain evidence="2">TK_41</strain>
    </source>
</reference>